<evidence type="ECO:0000256" key="1">
    <source>
        <dbReference type="ARBA" id="ARBA00004141"/>
    </source>
</evidence>
<dbReference type="PANTHER" id="PTHR11003:SF87">
    <property type="entry name" value="POTASSIUM CHANNEL DOMAIN-CONTAINING PROTEIN"/>
    <property type="match status" value="1"/>
</dbReference>
<accession>A0A8S1CCW0</accession>
<feature type="compositionally biased region" description="Low complexity" evidence="9">
    <location>
        <begin position="7"/>
        <end position="25"/>
    </location>
</feature>
<keyword evidence="7 8" id="KW-0407">Ion channel</keyword>
<dbReference type="GO" id="GO:0030322">
    <property type="term" value="P:stabilization of membrane potential"/>
    <property type="evidence" value="ECO:0007669"/>
    <property type="project" value="TreeGrafter"/>
</dbReference>
<feature type="region of interest" description="Disordered" evidence="9">
    <location>
        <begin position="1"/>
        <end position="28"/>
    </location>
</feature>
<proteinExistence type="inferred from homology"/>
<dbReference type="OrthoDB" id="297496at2759"/>
<keyword evidence="13" id="KW-1185">Reference proteome</keyword>
<feature type="domain" description="Potassium channel" evidence="11">
    <location>
        <begin position="260"/>
        <end position="339"/>
    </location>
</feature>
<protein>
    <recommendedName>
        <fullName evidence="11">Potassium channel domain-containing protein</fullName>
    </recommendedName>
</protein>
<sequence length="374" mass="42258">MTQSGASVPVTRSSVRSRSSGGSSSEVDPREKVKACCRKLVEFMFTQVGVGGLVVCYAIVGAFAFQHIETAKDPKWEVEWHKAQTSPDHNLKGAWVQLAAVKRLTNLTANKLWDVTSSENVFNITTWKKSTDMILHEFQEGIVDSVKKGYDGREPEDAWTLPAALMFCLSIFTMIGYGNMVPKTTWGKVATILYAVFGIPVYILYFMNMGKVFANCFRWIYRTMYECTTKKPSIKVIELENGDTVAHPRVIVPTTACLWVISGYVLGGTIMFAEWEGWDYLDSAYFCVTSLCKIGIGDFVPGANILESRSGNQTKLVINFMYLLLGMGLIAMCYNLMREEVKVKMQDLKRDMRKWLEGLRIQSCYGKKKSKRYH</sequence>
<dbReference type="PRINTS" id="PR01333">
    <property type="entry name" value="2POREKCHANEL"/>
</dbReference>
<keyword evidence="5 8" id="KW-0406">Ion transport</keyword>
<name>A0A8S1CCW0_9INSE</name>
<evidence type="ECO:0000313" key="13">
    <source>
        <dbReference type="Proteomes" id="UP000494165"/>
    </source>
</evidence>
<dbReference type="Gene3D" id="1.10.287.70">
    <property type="match status" value="1"/>
</dbReference>
<dbReference type="Proteomes" id="UP000494165">
    <property type="component" value="Unassembled WGS sequence"/>
</dbReference>
<evidence type="ECO:0000256" key="4">
    <source>
        <dbReference type="ARBA" id="ARBA00022989"/>
    </source>
</evidence>
<evidence type="ECO:0000256" key="5">
    <source>
        <dbReference type="ARBA" id="ARBA00023065"/>
    </source>
</evidence>
<dbReference type="GO" id="GO:0022841">
    <property type="term" value="F:potassium ion leak channel activity"/>
    <property type="evidence" value="ECO:0007669"/>
    <property type="project" value="TreeGrafter"/>
</dbReference>
<dbReference type="AlphaFoldDB" id="A0A8S1CCW0"/>
<organism evidence="12 13">
    <name type="scientific">Cloeon dipterum</name>
    <dbReference type="NCBI Taxonomy" id="197152"/>
    <lineage>
        <taxon>Eukaryota</taxon>
        <taxon>Metazoa</taxon>
        <taxon>Ecdysozoa</taxon>
        <taxon>Arthropoda</taxon>
        <taxon>Hexapoda</taxon>
        <taxon>Insecta</taxon>
        <taxon>Pterygota</taxon>
        <taxon>Palaeoptera</taxon>
        <taxon>Ephemeroptera</taxon>
        <taxon>Pisciforma</taxon>
        <taxon>Baetidae</taxon>
        <taxon>Cloeon</taxon>
    </lineage>
</organism>
<dbReference type="InterPro" id="IPR013099">
    <property type="entry name" value="K_chnl_dom"/>
</dbReference>
<evidence type="ECO:0000259" key="11">
    <source>
        <dbReference type="Pfam" id="PF07885"/>
    </source>
</evidence>
<evidence type="ECO:0000256" key="8">
    <source>
        <dbReference type="RuleBase" id="RU003857"/>
    </source>
</evidence>
<feature type="transmembrane region" description="Helical" evidence="10">
    <location>
        <begin position="316"/>
        <end position="337"/>
    </location>
</feature>
<feature type="transmembrane region" description="Helical" evidence="10">
    <location>
        <begin position="250"/>
        <end position="273"/>
    </location>
</feature>
<dbReference type="EMBL" id="CADEPI010000023">
    <property type="protein sequence ID" value="CAB3365998.1"/>
    <property type="molecule type" value="Genomic_DNA"/>
</dbReference>
<comment type="similarity">
    <text evidence="8">Belongs to the two pore domain potassium channel (TC 1.A.1.8) family.</text>
</comment>
<evidence type="ECO:0000256" key="9">
    <source>
        <dbReference type="SAM" id="MobiDB-lite"/>
    </source>
</evidence>
<feature type="domain" description="Potassium channel" evidence="11">
    <location>
        <begin position="157"/>
        <end position="213"/>
    </location>
</feature>
<gene>
    <name evidence="12" type="ORF">CLODIP_2_CD16191</name>
</gene>
<keyword evidence="3 8" id="KW-0812">Transmembrane</keyword>
<dbReference type="PANTHER" id="PTHR11003">
    <property type="entry name" value="POTASSIUM CHANNEL, SUBFAMILY K"/>
    <property type="match status" value="1"/>
</dbReference>
<feature type="transmembrane region" description="Helical" evidence="10">
    <location>
        <begin position="189"/>
        <end position="208"/>
    </location>
</feature>
<evidence type="ECO:0000256" key="3">
    <source>
        <dbReference type="ARBA" id="ARBA00022692"/>
    </source>
</evidence>
<keyword evidence="2 8" id="KW-0813">Transport</keyword>
<reference evidence="12 13" key="1">
    <citation type="submission" date="2020-04" db="EMBL/GenBank/DDBJ databases">
        <authorList>
            <person name="Alioto T."/>
            <person name="Alioto T."/>
            <person name="Gomez Garrido J."/>
        </authorList>
    </citation>
    <scope>NUCLEOTIDE SEQUENCE [LARGE SCALE GENOMIC DNA]</scope>
</reference>
<evidence type="ECO:0000256" key="10">
    <source>
        <dbReference type="SAM" id="Phobius"/>
    </source>
</evidence>
<dbReference type="GO" id="GO:0005886">
    <property type="term" value="C:plasma membrane"/>
    <property type="evidence" value="ECO:0007669"/>
    <property type="project" value="TreeGrafter"/>
</dbReference>
<dbReference type="GO" id="GO:0015271">
    <property type="term" value="F:outward rectifier potassium channel activity"/>
    <property type="evidence" value="ECO:0007669"/>
    <property type="project" value="TreeGrafter"/>
</dbReference>
<keyword evidence="4 10" id="KW-1133">Transmembrane helix</keyword>
<feature type="transmembrane region" description="Helical" evidence="10">
    <location>
        <begin position="48"/>
        <end position="65"/>
    </location>
</feature>
<feature type="transmembrane region" description="Helical" evidence="10">
    <location>
        <begin position="158"/>
        <end position="177"/>
    </location>
</feature>
<dbReference type="Pfam" id="PF07885">
    <property type="entry name" value="Ion_trans_2"/>
    <property type="match status" value="2"/>
</dbReference>
<dbReference type="InterPro" id="IPR003280">
    <property type="entry name" value="2pore_dom_K_chnl"/>
</dbReference>
<comment type="subcellular location">
    <subcellularLocation>
        <location evidence="1">Membrane</location>
        <topology evidence="1">Multi-pass membrane protein</topology>
    </subcellularLocation>
</comment>
<evidence type="ECO:0000256" key="2">
    <source>
        <dbReference type="ARBA" id="ARBA00022448"/>
    </source>
</evidence>
<evidence type="ECO:0000313" key="12">
    <source>
        <dbReference type="EMBL" id="CAB3365998.1"/>
    </source>
</evidence>
<comment type="caution">
    <text evidence="12">The sequence shown here is derived from an EMBL/GenBank/DDBJ whole genome shotgun (WGS) entry which is preliminary data.</text>
</comment>
<keyword evidence="6 10" id="KW-0472">Membrane</keyword>
<dbReference type="SUPFAM" id="SSF81324">
    <property type="entry name" value="Voltage-gated potassium channels"/>
    <property type="match status" value="2"/>
</dbReference>
<evidence type="ECO:0000256" key="6">
    <source>
        <dbReference type="ARBA" id="ARBA00023136"/>
    </source>
</evidence>
<evidence type="ECO:0000256" key="7">
    <source>
        <dbReference type="ARBA" id="ARBA00023303"/>
    </source>
</evidence>